<gene>
    <name evidence="2" type="ORF">Ga0061061_102177</name>
</gene>
<comment type="caution">
    <text evidence="2">The sequence shown here is derived from an EMBL/GenBank/DDBJ whole genome shotgun (WGS) entry which is preliminary data.</text>
</comment>
<feature type="transmembrane region" description="Helical" evidence="1">
    <location>
        <begin position="80"/>
        <end position="101"/>
    </location>
</feature>
<evidence type="ECO:0000256" key="1">
    <source>
        <dbReference type="SAM" id="Phobius"/>
    </source>
</evidence>
<evidence type="ECO:0000313" key="2">
    <source>
        <dbReference type="EMBL" id="CUA85663.1"/>
    </source>
</evidence>
<dbReference type="EMBL" id="CYHC01000002">
    <property type="protein sequence ID" value="CUA85663.1"/>
    <property type="molecule type" value="Genomic_DNA"/>
</dbReference>
<keyword evidence="1" id="KW-0472">Membrane</keyword>
<keyword evidence="3" id="KW-1185">Reference proteome</keyword>
<organism evidence="2 3">
    <name type="scientific">Chelatococcus sambhunathii</name>
    <dbReference type="NCBI Taxonomy" id="363953"/>
    <lineage>
        <taxon>Bacteria</taxon>
        <taxon>Pseudomonadati</taxon>
        <taxon>Pseudomonadota</taxon>
        <taxon>Alphaproteobacteria</taxon>
        <taxon>Hyphomicrobiales</taxon>
        <taxon>Chelatococcaceae</taxon>
        <taxon>Chelatococcus</taxon>
    </lineage>
</organism>
<feature type="transmembrane region" description="Helical" evidence="1">
    <location>
        <begin position="128"/>
        <end position="149"/>
    </location>
</feature>
<evidence type="ECO:0008006" key="4">
    <source>
        <dbReference type="Google" id="ProtNLM"/>
    </source>
</evidence>
<proteinExistence type="predicted"/>
<keyword evidence="1" id="KW-0812">Transmembrane</keyword>
<reference evidence="2 3" key="1">
    <citation type="submission" date="2015-08" db="EMBL/GenBank/DDBJ databases">
        <authorList>
            <person name="Varghese N."/>
        </authorList>
    </citation>
    <scope>NUCLEOTIDE SEQUENCE [LARGE SCALE GENOMIC DNA]</scope>
    <source>
        <strain evidence="2 3">DSM 18167</strain>
    </source>
</reference>
<dbReference type="RefSeq" id="WP_055458093.1">
    <property type="nucleotide sequence ID" value="NZ_CYHC01000002.1"/>
</dbReference>
<name>A0ABM9U132_9HYPH</name>
<accession>A0ABM9U132</accession>
<feature type="transmembrane region" description="Helical" evidence="1">
    <location>
        <begin position="51"/>
        <end position="73"/>
    </location>
</feature>
<protein>
    <recommendedName>
        <fullName evidence="4">DUF1772 domain-containing protein</fullName>
    </recommendedName>
</protein>
<sequence>MRYPTAHDVVFFVAMLATALALGPAMAHLLELPNKIGLPAADYFVVQQAYRGWSLLGFLILVELLSMAALAVMARREPRVLSPVLVAIASVIGAQAVFWTWTYPANAATRNWTFVPENWEILRRQWEFSHAAGAFLQVLAMAALILAVLRRSRA</sequence>
<keyword evidence="1" id="KW-1133">Transmembrane helix</keyword>
<evidence type="ECO:0000313" key="3">
    <source>
        <dbReference type="Proteomes" id="UP000182178"/>
    </source>
</evidence>
<dbReference type="Proteomes" id="UP000182178">
    <property type="component" value="Unassembled WGS sequence"/>
</dbReference>